<dbReference type="InterPro" id="IPR036236">
    <property type="entry name" value="Znf_C2H2_sf"/>
</dbReference>
<keyword evidence="3" id="KW-0677">Repeat</keyword>
<dbReference type="FunFam" id="3.30.160.60:FF:000149">
    <property type="entry name" value="Zinc finger protein 569"/>
    <property type="match status" value="1"/>
</dbReference>
<dbReference type="PANTHER" id="PTHR24394">
    <property type="entry name" value="ZINC FINGER PROTEIN"/>
    <property type="match status" value="1"/>
</dbReference>
<organism evidence="13 14">
    <name type="scientific">Folsomia candida</name>
    <name type="common">Springtail</name>
    <dbReference type="NCBI Taxonomy" id="158441"/>
    <lineage>
        <taxon>Eukaryota</taxon>
        <taxon>Metazoa</taxon>
        <taxon>Ecdysozoa</taxon>
        <taxon>Arthropoda</taxon>
        <taxon>Hexapoda</taxon>
        <taxon>Collembola</taxon>
        <taxon>Entomobryomorpha</taxon>
        <taxon>Isotomoidea</taxon>
        <taxon>Isotomidae</taxon>
        <taxon>Proisotominae</taxon>
        <taxon>Folsomia</taxon>
    </lineage>
</organism>
<dbReference type="GO" id="GO:0003677">
    <property type="term" value="F:DNA binding"/>
    <property type="evidence" value="ECO:0007669"/>
    <property type="project" value="UniProtKB-KW"/>
</dbReference>
<comment type="subcellular location">
    <subcellularLocation>
        <location evidence="1">Nucleus</location>
    </subcellularLocation>
</comment>
<feature type="compositionally biased region" description="Polar residues" evidence="11">
    <location>
        <begin position="50"/>
        <end position="64"/>
    </location>
</feature>
<feature type="domain" description="C2H2-type" evidence="12">
    <location>
        <begin position="136"/>
        <end position="163"/>
    </location>
</feature>
<evidence type="ECO:0000256" key="1">
    <source>
        <dbReference type="ARBA" id="ARBA00004123"/>
    </source>
</evidence>
<evidence type="ECO:0000256" key="10">
    <source>
        <dbReference type="PROSITE-ProRule" id="PRU00042"/>
    </source>
</evidence>
<dbReference type="AlphaFoldDB" id="A0A226F075"/>
<protein>
    <submittedName>
        <fullName evidence="13">Zinc finger and BTB domain-containing protein 47</fullName>
    </submittedName>
</protein>
<gene>
    <name evidence="13" type="ORF">Fcan01_01751</name>
</gene>
<dbReference type="PANTHER" id="PTHR24394:SF29">
    <property type="entry name" value="MYONEURIN"/>
    <property type="match status" value="1"/>
</dbReference>
<dbReference type="SUPFAM" id="SSF57667">
    <property type="entry name" value="beta-beta-alpha zinc fingers"/>
    <property type="match status" value="1"/>
</dbReference>
<accession>A0A226F075</accession>
<evidence type="ECO:0000313" key="14">
    <source>
        <dbReference type="Proteomes" id="UP000198287"/>
    </source>
</evidence>
<dbReference type="PROSITE" id="PS00028">
    <property type="entry name" value="ZINC_FINGER_C2H2_1"/>
    <property type="match status" value="1"/>
</dbReference>
<dbReference type="GO" id="GO:0000981">
    <property type="term" value="F:DNA-binding transcription factor activity, RNA polymerase II-specific"/>
    <property type="evidence" value="ECO:0007669"/>
    <property type="project" value="TreeGrafter"/>
</dbReference>
<dbReference type="EMBL" id="LNIX01000001">
    <property type="protein sequence ID" value="OXA63212.1"/>
    <property type="molecule type" value="Genomic_DNA"/>
</dbReference>
<dbReference type="GO" id="GO:0005634">
    <property type="term" value="C:nucleus"/>
    <property type="evidence" value="ECO:0007669"/>
    <property type="project" value="UniProtKB-SubCell"/>
</dbReference>
<evidence type="ECO:0000256" key="6">
    <source>
        <dbReference type="ARBA" id="ARBA00023015"/>
    </source>
</evidence>
<dbReference type="InterPro" id="IPR013087">
    <property type="entry name" value="Znf_C2H2_type"/>
</dbReference>
<evidence type="ECO:0000313" key="13">
    <source>
        <dbReference type="EMBL" id="OXA63212.1"/>
    </source>
</evidence>
<evidence type="ECO:0000256" key="11">
    <source>
        <dbReference type="SAM" id="MobiDB-lite"/>
    </source>
</evidence>
<feature type="region of interest" description="Disordered" evidence="11">
    <location>
        <begin position="50"/>
        <end position="104"/>
    </location>
</feature>
<evidence type="ECO:0000256" key="2">
    <source>
        <dbReference type="ARBA" id="ARBA00022723"/>
    </source>
</evidence>
<evidence type="ECO:0000256" key="3">
    <source>
        <dbReference type="ARBA" id="ARBA00022737"/>
    </source>
</evidence>
<evidence type="ECO:0000256" key="9">
    <source>
        <dbReference type="ARBA" id="ARBA00023242"/>
    </source>
</evidence>
<evidence type="ECO:0000256" key="8">
    <source>
        <dbReference type="ARBA" id="ARBA00023163"/>
    </source>
</evidence>
<dbReference type="Pfam" id="PF00096">
    <property type="entry name" value="zf-C2H2"/>
    <property type="match status" value="1"/>
</dbReference>
<dbReference type="Gene3D" id="3.30.160.60">
    <property type="entry name" value="Classic Zinc Finger"/>
    <property type="match status" value="2"/>
</dbReference>
<reference evidence="13 14" key="1">
    <citation type="submission" date="2015-12" db="EMBL/GenBank/DDBJ databases">
        <title>The genome of Folsomia candida.</title>
        <authorList>
            <person name="Faddeeva A."/>
            <person name="Derks M.F."/>
            <person name="Anvar Y."/>
            <person name="Smit S."/>
            <person name="Van Straalen N."/>
            <person name="Roelofs D."/>
        </authorList>
    </citation>
    <scope>NUCLEOTIDE SEQUENCE [LARGE SCALE GENOMIC DNA]</scope>
    <source>
        <strain evidence="13 14">VU population</strain>
        <tissue evidence="13">Whole body</tissue>
    </source>
</reference>
<evidence type="ECO:0000259" key="12">
    <source>
        <dbReference type="PROSITE" id="PS50157"/>
    </source>
</evidence>
<keyword evidence="4 10" id="KW-0863">Zinc-finger</keyword>
<evidence type="ECO:0000256" key="5">
    <source>
        <dbReference type="ARBA" id="ARBA00022833"/>
    </source>
</evidence>
<dbReference type="Proteomes" id="UP000198287">
    <property type="component" value="Unassembled WGS sequence"/>
</dbReference>
<dbReference type="GO" id="GO:0008270">
    <property type="term" value="F:zinc ion binding"/>
    <property type="evidence" value="ECO:0007669"/>
    <property type="project" value="UniProtKB-KW"/>
</dbReference>
<comment type="caution">
    <text evidence="13">The sequence shown here is derived from an EMBL/GenBank/DDBJ whole genome shotgun (WGS) entry which is preliminary data.</text>
</comment>
<keyword evidence="8" id="KW-0804">Transcription</keyword>
<dbReference type="SMART" id="SM00355">
    <property type="entry name" value="ZnF_C2H2"/>
    <property type="match status" value="2"/>
</dbReference>
<evidence type="ECO:0000256" key="7">
    <source>
        <dbReference type="ARBA" id="ARBA00023125"/>
    </source>
</evidence>
<keyword evidence="6" id="KW-0805">Transcription regulation</keyword>
<evidence type="ECO:0000256" key="4">
    <source>
        <dbReference type="ARBA" id="ARBA00022771"/>
    </source>
</evidence>
<dbReference type="PROSITE" id="PS50157">
    <property type="entry name" value="ZINC_FINGER_C2H2_2"/>
    <property type="match status" value="2"/>
</dbReference>
<keyword evidence="5" id="KW-0862">Zinc</keyword>
<name>A0A226F075_FOLCA</name>
<feature type="domain" description="C2H2-type" evidence="12">
    <location>
        <begin position="107"/>
        <end position="135"/>
    </location>
</feature>
<feature type="compositionally biased region" description="Low complexity" evidence="11">
    <location>
        <begin position="89"/>
        <end position="104"/>
    </location>
</feature>
<keyword evidence="14" id="KW-1185">Reference proteome</keyword>
<dbReference type="OrthoDB" id="6591996at2759"/>
<keyword evidence="7" id="KW-0238">DNA-binding</keyword>
<proteinExistence type="predicted"/>
<keyword evidence="9" id="KW-0539">Nucleus</keyword>
<keyword evidence="2" id="KW-0479">Metal-binding</keyword>
<sequence length="163" mass="17479">MSNTSMIEFMSQQFPAMYKTSATTTTTTEGGAGPGGQKVVCTPEVSLYQYNSPTDNASPNNSGLSRLEDKGHPDLGLLPITPPGTSRASEPGSGESVTGSTSSTSGFQCGFCGKTFQQKNTFQNHLRSHREGEDPYQCDICGKTFAVPARLTRQYRTHTGEKP</sequence>